<dbReference type="GO" id="GO:0012505">
    <property type="term" value="C:endomembrane system"/>
    <property type="evidence" value="ECO:0007669"/>
    <property type="project" value="UniProtKB-SubCell"/>
</dbReference>
<evidence type="ECO:0000313" key="12">
    <source>
        <dbReference type="Proteomes" id="UP000440578"/>
    </source>
</evidence>
<evidence type="ECO:0000256" key="3">
    <source>
        <dbReference type="ARBA" id="ARBA00022676"/>
    </source>
</evidence>
<evidence type="ECO:0000256" key="9">
    <source>
        <dbReference type="ARBA" id="ARBA00037847"/>
    </source>
</evidence>
<evidence type="ECO:0000256" key="2">
    <source>
        <dbReference type="ARBA" id="ARBA00008661"/>
    </source>
</evidence>
<dbReference type="Gene3D" id="3.90.550.50">
    <property type="match status" value="1"/>
</dbReference>
<keyword evidence="12" id="KW-1185">Reference proteome</keyword>
<keyword evidence="3" id="KW-0328">Glycosyltransferase</keyword>
<dbReference type="AlphaFoldDB" id="A0A6A4VSU6"/>
<reference evidence="11 12" key="1">
    <citation type="submission" date="2019-07" db="EMBL/GenBank/DDBJ databases">
        <title>Draft genome assembly of a fouling barnacle, Amphibalanus amphitrite (Darwin, 1854): The first reference genome for Thecostraca.</title>
        <authorList>
            <person name="Kim W."/>
        </authorList>
    </citation>
    <scope>NUCLEOTIDE SEQUENCE [LARGE SCALE GENOMIC DNA]</scope>
    <source>
        <strain evidence="11">SNU_AA5</strain>
        <tissue evidence="11">Soma without cirri and trophi</tissue>
    </source>
</reference>
<dbReference type="GO" id="GO:0016020">
    <property type="term" value="C:membrane"/>
    <property type="evidence" value="ECO:0007669"/>
    <property type="project" value="UniProtKB-SubCell"/>
</dbReference>
<keyword evidence="8" id="KW-0472">Membrane</keyword>
<dbReference type="EMBL" id="VIIS01001684">
    <property type="protein sequence ID" value="KAF0294490.1"/>
    <property type="molecule type" value="Genomic_DNA"/>
</dbReference>
<evidence type="ECO:0000256" key="7">
    <source>
        <dbReference type="ARBA" id="ARBA00022989"/>
    </source>
</evidence>
<dbReference type="PANTHER" id="PTHR10811">
    <property type="entry name" value="FRINGE-RELATED"/>
    <property type="match status" value="1"/>
</dbReference>
<evidence type="ECO:0000256" key="8">
    <source>
        <dbReference type="ARBA" id="ARBA00023136"/>
    </source>
</evidence>
<evidence type="ECO:0000256" key="1">
    <source>
        <dbReference type="ARBA" id="ARBA00004606"/>
    </source>
</evidence>
<comment type="caution">
    <text evidence="11">The sequence shown here is derived from an EMBL/GenBank/DDBJ whole genome shotgun (WGS) entry which is preliminary data.</text>
</comment>
<organism evidence="11 12">
    <name type="scientific">Amphibalanus amphitrite</name>
    <name type="common">Striped barnacle</name>
    <name type="synonym">Balanus amphitrite</name>
    <dbReference type="NCBI Taxonomy" id="1232801"/>
    <lineage>
        <taxon>Eukaryota</taxon>
        <taxon>Metazoa</taxon>
        <taxon>Ecdysozoa</taxon>
        <taxon>Arthropoda</taxon>
        <taxon>Crustacea</taxon>
        <taxon>Multicrustacea</taxon>
        <taxon>Cirripedia</taxon>
        <taxon>Thoracica</taxon>
        <taxon>Thoracicalcarea</taxon>
        <taxon>Balanomorpha</taxon>
        <taxon>Balanoidea</taxon>
        <taxon>Balanidae</taxon>
        <taxon>Amphibalaninae</taxon>
        <taxon>Amphibalanus</taxon>
    </lineage>
</organism>
<evidence type="ECO:0000313" key="11">
    <source>
        <dbReference type="EMBL" id="KAF0294490.1"/>
    </source>
</evidence>
<accession>A0A6A4VSU6</accession>
<dbReference type="Pfam" id="PF02434">
    <property type="entry name" value="Fringe"/>
    <property type="match status" value="1"/>
</dbReference>
<protein>
    <submittedName>
        <fullName evidence="11">Fringe glycosyltransferase</fullName>
    </submittedName>
</protein>
<dbReference type="InterPro" id="IPR003378">
    <property type="entry name" value="Fringe-like_glycosylTrfase"/>
</dbReference>
<proteinExistence type="inferred from homology"/>
<keyword evidence="6" id="KW-0735">Signal-anchor</keyword>
<evidence type="ECO:0000256" key="4">
    <source>
        <dbReference type="ARBA" id="ARBA00022679"/>
    </source>
</evidence>
<keyword evidence="4 11" id="KW-0808">Transferase</keyword>
<gene>
    <name evidence="11" type="primary">Rfng</name>
    <name evidence="11" type="ORF">FJT64_007854</name>
</gene>
<keyword evidence="7" id="KW-1133">Transmembrane helix</keyword>
<comment type="similarity">
    <text evidence="2">Belongs to the glycosyltransferase 31 family.</text>
</comment>
<name>A0A6A4VSU6_AMPAM</name>
<dbReference type="Proteomes" id="UP000440578">
    <property type="component" value="Unassembled WGS sequence"/>
</dbReference>
<dbReference type="OrthoDB" id="8959630at2759"/>
<sequence length="252" mass="28030">MCPGRLISRRRLLAASLLLAALVWMIRLFSDMPSVKEFAKSLAGVGVSVEVSGRCGQGHTAAVLCCRLAHEIAVFLDTRHGWWCHFDDDNYVNTVAVEAMLASYDSRRSWYIGRASSDATYGRGSHTQFVRFATGGAGFCVSRAALMQAAKGLLHGQFESSCARLRLPDDVTLGHILWNSSRVRLTHVDEFHSHLEPLAALPRDSLAYQVSLSYFLQRHPPNTVDVEGLDREQDPTRFISLHCLLRGLRKCS</sequence>
<evidence type="ECO:0000256" key="5">
    <source>
        <dbReference type="ARBA" id="ARBA00022692"/>
    </source>
</evidence>
<keyword evidence="5" id="KW-0812">Transmembrane</keyword>
<comment type="subcellular location">
    <subcellularLocation>
        <location evidence="9">Endomembrane system</location>
        <topology evidence="9">Single-pass membrane protein</topology>
    </subcellularLocation>
    <subcellularLocation>
        <location evidence="1">Membrane</location>
        <topology evidence="1">Single-pass type II membrane protein</topology>
    </subcellularLocation>
</comment>
<dbReference type="GO" id="GO:0016757">
    <property type="term" value="F:glycosyltransferase activity"/>
    <property type="evidence" value="ECO:0007669"/>
    <property type="project" value="UniProtKB-KW"/>
</dbReference>
<evidence type="ECO:0000256" key="6">
    <source>
        <dbReference type="ARBA" id="ARBA00022968"/>
    </source>
</evidence>
<evidence type="ECO:0000259" key="10">
    <source>
        <dbReference type="Pfam" id="PF02434"/>
    </source>
</evidence>
<feature type="domain" description="Fringe-like glycosyltransferase" evidence="10">
    <location>
        <begin position="52"/>
        <end position="237"/>
    </location>
</feature>